<sequence length="100" mass="11382">MSSKKYGALAIFFLLFLPTQIAQADINKFCQEIIPETQAFYSSDSRIRINQSFLCLNHDAKIALFVGEAAAMEMRFHVGVNNAPWLYLSILDKDLNVAWH</sequence>
<evidence type="ECO:0000313" key="3">
    <source>
        <dbReference type="Proteomes" id="UP000761264"/>
    </source>
</evidence>
<dbReference type="Proteomes" id="UP000761264">
    <property type="component" value="Unassembled WGS sequence"/>
</dbReference>
<proteinExistence type="predicted"/>
<keyword evidence="3" id="KW-1185">Reference proteome</keyword>
<dbReference type="AlphaFoldDB" id="A0A967EY24"/>
<dbReference type="RefSeq" id="WP_167225234.1">
    <property type="nucleotide sequence ID" value="NZ_JAAQPH010000009.1"/>
</dbReference>
<reference evidence="2" key="1">
    <citation type="submission" date="2020-03" db="EMBL/GenBank/DDBJ databases">
        <title>Genome of Pelagibius litoralis DSM 21314T.</title>
        <authorList>
            <person name="Wang G."/>
        </authorList>
    </citation>
    <scope>NUCLEOTIDE SEQUENCE</scope>
    <source>
        <strain evidence="2">DSM 21314</strain>
    </source>
</reference>
<feature type="chain" id="PRO_5038042039" evidence="1">
    <location>
        <begin position="25"/>
        <end position="100"/>
    </location>
</feature>
<gene>
    <name evidence="2" type="ORF">HBA54_13105</name>
</gene>
<organism evidence="2 3">
    <name type="scientific">Pelagibius litoralis</name>
    <dbReference type="NCBI Taxonomy" id="374515"/>
    <lineage>
        <taxon>Bacteria</taxon>
        <taxon>Pseudomonadati</taxon>
        <taxon>Pseudomonadota</taxon>
        <taxon>Alphaproteobacteria</taxon>
        <taxon>Rhodospirillales</taxon>
        <taxon>Rhodovibrionaceae</taxon>
        <taxon>Pelagibius</taxon>
    </lineage>
</organism>
<dbReference type="EMBL" id="JAAQPH010000009">
    <property type="protein sequence ID" value="NIA69533.1"/>
    <property type="molecule type" value="Genomic_DNA"/>
</dbReference>
<evidence type="ECO:0000256" key="1">
    <source>
        <dbReference type="SAM" id="SignalP"/>
    </source>
</evidence>
<comment type="caution">
    <text evidence="2">The sequence shown here is derived from an EMBL/GenBank/DDBJ whole genome shotgun (WGS) entry which is preliminary data.</text>
</comment>
<feature type="signal peptide" evidence="1">
    <location>
        <begin position="1"/>
        <end position="24"/>
    </location>
</feature>
<keyword evidence="1" id="KW-0732">Signal</keyword>
<name>A0A967EY24_9PROT</name>
<protein>
    <submittedName>
        <fullName evidence="2">Uncharacterized protein</fullName>
    </submittedName>
</protein>
<accession>A0A967EY24</accession>
<evidence type="ECO:0000313" key="2">
    <source>
        <dbReference type="EMBL" id="NIA69533.1"/>
    </source>
</evidence>